<gene>
    <name evidence="2" type="ORF">CA2015_1471</name>
</gene>
<protein>
    <submittedName>
        <fullName evidence="2">Uncharacterized protein</fullName>
    </submittedName>
</protein>
<dbReference type="RefSeq" id="WP_048641307.1">
    <property type="nucleotide sequence ID" value="NZ_CP012040.1"/>
</dbReference>
<evidence type="ECO:0000313" key="3">
    <source>
        <dbReference type="Proteomes" id="UP000036520"/>
    </source>
</evidence>
<feature type="transmembrane region" description="Helical" evidence="1">
    <location>
        <begin position="9"/>
        <end position="29"/>
    </location>
</feature>
<keyword evidence="1" id="KW-1133">Transmembrane helix</keyword>
<feature type="transmembrane region" description="Helical" evidence="1">
    <location>
        <begin position="69"/>
        <end position="86"/>
    </location>
</feature>
<dbReference type="KEGG" id="camu:CA2015_1471"/>
<proteinExistence type="predicted"/>
<dbReference type="Proteomes" id="UP000036520">
    <property type="component" value="Chromosome"/>
</dbReference>
<evidence type="ECO:0000313" key="2">
    <source>
        <dbReference type="EMBL" id="AKP50910.1"/>
    </source>
</evidence>
<keyword evidence="1" id="KW-0472">Membrane</keyword>
<keyword evidence="1" id="KW-0812">Transmembrane</keyword>
<keyword evidence="3" id="KW-1185">Reference proteome</keyword>
<dbReference type="AlphaFoldDB" id="A0A0H4PCP5"/>
<sequence length="206" mass="24059">MTKTKLHNILTIFVLIMAIIQAPLIYYYTFGLFSFFIAMPYLVIGLGLTVWLLTVVLKNTKSEETKFQKIGVVLTILIGSLTLFFGEDLIEKLDWHLRKTSRDEIIELIKADKLRPNVSHNNIICTLDNWNIPPISNGGNEIAIHKTVENKLTVEFYINRGFLDHYSAFVYTDDEDKIKELEERMTWEKGLHVNKKLEENWYRVSF</sequence>
<dbReference type="EMBL" id="CP012040">
    <property type="protein sequence ID" value="AKP50910.1"/>
    <property type="molecule type" value="Genomic_DNA"/>
</dbReference>
<evidence type="ECO:0000256" key="1">
    <source>
        <dbReference type="SAM" id="Phobius"/>
    </source>
</evidence>
<dbReference type="OrthoDB" id="839184at2"/>
<feature type="transmembrane region" description="Helical" evidence="1">
    <location>
        <begin position="35"/>
        <end position="57"/>
    </location>
</feature>
<accession>A0A0H4PCP5</accession>
<name>A0A0H4PCP5_9BACT</name>
<organism evidence="2 3">
    <name type="scientific">Cyclobacterium amurskyense</name>
    <dbReference type="NCBI Taxonomy" id="320787"/>
    <lineage>
        <taxon>Bacteria</taxon>
        <taxon>Pseudomonadati</taxon>
        <taxon>Bacteroidota</taxon>
        <taxon>Cytophagia</taxon>
        <taxon>Cytophagales</taxon>
        <taxon>Cyclobacteriaceae</taxon>
        <taxon>Cyclobacterium</taxon>
    </lineage>
</organism>
<reference evidence="2 3" key="1">
    <citation type="submission" date="2015-07" db="EMBL/GenBank/DDBJ databases">
        <authorList>
            <person name="Kim K.M."/>
        </authorList>
    </citation>
    <scope>NUCLEOTIDE SEQUENCE [LARGE SCALE GENOMIC DNA]</scope>
    <source>
        <strain evidence="2 3">KCTC 12363</strain>
    </source>
</reference>